<reference evidence="1 2" key="2">
    <citation type="journal article" date="2022" name="Mol. Ecol. Resour.">
        <title>The genomes of chicory, endive, great burdock and yacon provide insights into Asteraceae paleo-polyploidization history and plant inulin production.</title>
        <authorList>
            <person name="Fan W."/>
            <person name="Wang S."/>
            <person name="Wang H."/>
            <person name="Wang A."/>
            <person name="Jiang F."/>
            <person name="Liu H."/>
            <person name="Zhao H."/>
            <person name="Xu D."/>
            <person name="Zhang Y."/>
        </authorList>
    </citation>
    <scope>NUCLEOTIDE SEQUENCE [LARGE SCALE GENOMIC DNA]</scope>
    <source>
        <strain evidence="2">cv. Punajuju</strain>
        <tissue evidence="1">Leaves</tissue>
    </source>
</reference>
<organism evidence="1 2">
    <name type="scientific">Cichorium intybus</name>
    <name type="common">Chicory</name>
    <dbReference type="NCBI Taxonomy" id="13427"/>
    <lineage>
        <taxon>Eukaryota</taxon>
        <taxon>Viridiplantae</taxon>
        <taxon>Streptophyta</taxon>
        <taxon>Embryophyta</taxon>
        <taxon>Tracheophyta</taxon>
        <taxon>Spermatophyta</taxon>
        <taxon>Magnoliopsida</taxon>
        <taxon>eudicotyledons</taxon>
        <taxon>Gunneridae</taxon>
        <taxon>Pentapetalae</taxon>
        <taxon>asterids</taxon>
        <taxon>campanulids</taxon>
        <taxon>Asterales</taxon>
        <taxon>Asteraceae</taxon>
        <taxon>Cichorioideae</taxon>
        <taxon>Cichorieae</taxon>
        <taxon>Cichoriinae</taxon>
        <taxon>Cichorium</taxon>
    </lineage>
</organism>
<accession>A0ACB9BL18</accession>
<reference evidence="2" key="1">
    <citation type="journal article" date="2022" name="Mol. Ecol. Resour.">
        <title>The genomes of chicory, endive, great burdock and yacon provide insights into Asteraceae palaeo-polyploidization history and plant inulin production.</title>
        <authorList>
            <person name="Fan W."/>
            <person name="Wang S."/>
            <person name="Wang H."/>
            <person name="Wang A."/>
            <person name="Jiang F."/>
            <person name="Liu H."/>
            <person name="Zhao H."/>
            <person name="Xu D."/>
            <person name="Zhang Y."/>
        </authorList>
    </citation>
    <scope>NUCLEOTIDE SEQUENCE [LARGE SCALE GENOMIC DNA]</scope>
    <source>
        <strain evidence="2">cv. Punajuju</strain>
    </source>
</reference>
<sequence length="93" mass="10456">MMRRASIHRRRLAFDCLPILLNVITLVYGKPEFLSRILDIPVLKEVEAIMDPAAFTIVRFTVSTIPFLPFALGLLTSDAGRASFISMFIVRSS</sequence>
<name>A0ACB9BL18_CICIN</name>
<proteinExistence type="predicted"/>
<comment type="caution">
    <text evidence="1">The sequence shown here is derived from an EMBL/GenBank/DDBJ whole genome shotgun (WGS) entry which is preliminary data.</text>
</comment>
<dbReference type="Proteomes" id="UP001055811">
    <property type="component" value="Linkage Group LG06"/>
</dbReference>
<protein>
    <submittedName>
        <fullName evidence="1">Uncharacterized protein</fullName>
    </submittedName>
</protein>
<keyword evidence="2" id="KW-1185">Reference proteome</keyword>
<evidence type="ECO:0000313" key="2">
    <source>
        <dbReference type="Proteomes" id="UP001055811"/>
    </source>
</evidence>
<evidence type="ECO:0000313" key="1">
    <source>
        <dbReference type="EMBL" id="KAI3722715.1"/>
    </source>
</evidence>
<dbReference type="EMBL" id="CM042014">
    <property type="protein sequence ID" value="KAI3722715.1"/>
    <property type="molecule type" value="Genomic_DNA"/>
</dbReference>
<gene>
    <name evidence="1" type="ORF">L2E82_33758</name>
</gene>